<evidence type="ECO:0000313" key="4">
    <source>
        <dbReference type="EnsemblProtists" id="EKX47806"/>
    </source>
</evidence>
<dbReference type="Proteomes" id="UP000011087">
    <property type="component" value="Unassembled WGS sequence"/>
</dbReference>
<feature type="transmembrane region" description="Helical" evidence="2">
    <location>
        <begin position="6"/>
        <end position="27"/>
    </location>
</feature>
<dbReference type="EMBL" id="JH992988">
    <property type="protein sequence ID" value="EKX47806.1"/>
    <property type="molecule type" value="Genomic_DNA"/>
</dbReference>
<sequence length="272" mass="30887">MAQKSVWLMSGAAAAAMMMAMMVLSGVKRTSLLQKSKLASSGVDPREAGSLIYAIEGEVARDNLQRSMDEANKERMMERQRMLDRQRQRDEETDARMFDACNRNPSLPGCPYYPKPSRGFDTVDPAAAGPLVYAVYAQNARDNLNYMRNAEKDEVMYDRYQQDVERFEREMAVAERMIDACNRDPSLAGCPYYPNIRPPTWPSDPTKDGDLIYAKGASDARDALERNRQESEDYMRWVHDQEAAEAAQRKEAEAERLRISCQLNPSLPGCPY</sequence>
<dbReference type="EnsemblProtists" id="EKX47806">
    <property type="protein sequence ID" value="EKX47806"/>
    <property type="gene ID" value="GUITHDRAFT_151970"/>
</dbReference>
<evidence type="ECO:0000256" key="2">
    <source>
        <dbReference type="SAM" id="Phobius"/>
    </source>
</evidence>
<reference evidence="4" key="3">
    <citation type="submission" date="2016-03" db="UniProtKB">
        <authorList>
            <consortium name="EnsemblProtists"/>
        </authorList>
    </citation>
    <scope>IDENTIFICATION</scope>
</reference>
<keyword evidence="2" id="KW-0812">Transmembrane</keyword>
<reference evidence="3 5" key="1">
    <citation type="journal article" date="2012" name="Nature">
        <title>Algal genomes reveal evolutionary mosaicism and the fate of nucleomorphs.</title>
        <authorList>
            <consortium name="DOE Joint Genome Institute"/>
            <person name="Curtis B.A."/>
            <person name="Tanifuji G."/>
            <person name="Burki F."/>
            <person name="Gruber A."/>
            <person name="Irimia M."/>
            <person name="Maruyama S."/>
            <person name="Arias M.C."/>
            <person name="Ball S.G."/>
            <person name="Gile G.H."/>
            <person name="Hirakawa Y."/>
            <person name="Hopkins J.F."/>
            <person name="Kuo A."/>
            <person name="Rensing S.A."/>
            <person name="Schmutz J."/>
            <person name="Symeonidi A."/>
            <person name="Elias M."/>
            <person name="Eveleigh R.J."/>
            <person name="Herman E.K."/>
            <person name="Klute M.J."/>
            <person name="Nakayama T."/>
            <person name="Obornik M."/>
            <person name="Reyes-Prieto A."/>
            <person name="Armbrust E.V."/>
            <person name="Aves S.J."/>
            <person name="Beiko R.G."/>
            <person name="Coutinho P."/>
            <person name="Dacks J.B."/>
            <person name="Durnford D.G."/>
            <person name="Fast N.M."/>
            <person name="Green B.R."/>
            <person name="Grisdale C.J."/>
            <person name="Hempel F."/>
            <person name="Henrissat B."/>
            <person name="Hoppner M.P."/>
            <person name="Ishida K."/>
            <person name="Kim E."/>
            <person name="Koreny L."/>
            <person name="Kroth P.G."/>
            <person name="Liu Y."/>
            <person name="Malik S.B."/>
            <person name="Maier U.G."/>
            <person name="McRose D."/>
            <person name="Mock T."/>
            <person name="Neilson J.A."/>
            <person name="Onodera N.T."/>
            <person name="Poole A.M."/>
            <person name="Pritham E.J."/>
            <person name="Richards T.A."/>
            <person name="Rocap G."/>
            <person name="Roy S.W."/>
            <person name="Sarai C."/>
            <person name="Schaack S."/>
            <person name="Shirato S."/>
            <person name="Slamovits C.H."/>
            <person name="Spencer D.F."/>
            <person name="Suzuki S."/>
            <person name="Worden A.Z."/>
            <person name="Zauner S."/>
            <person name="Barry K."/>
            <person name="Bell C."/>
            <person name="Bharti A.K."/>
            <person name="Crow J.A."/>
            <person name="Grimwood J."/>
            <person name="Kramer R."/>
            <person name="Lindquist E."/>
            <person name="Lucas S."/>
            <person name="Salamov A."/>
            <person name="McFadden G.I."/>
            <person name="Lane C.E."/>
            <person name="Keeling P.J."/>
            <person name="Gray M.W."/>
            <person name="Grigoriev I.V."/>
            <person name="Archibald J.M."/>
        </authorList>
    </citation>
    <scope>NUCLEOTIDE SEQUENCE</scope>
    <source>
        <strain evidence="3 5">CCMP2712</strain>
    </source>
</reference>
<dbReference type="RefSeq" id="XP_005834786.1">
    <property type="nucleotide sequence ID" value="XM_005834729.1"/>
</dbReference>
<organism evidence="3">
    <name type="scientific">Guillardia theta (strain CCMP2712)</name>
    <name type="common">Cryptophyte</name>
    <dbReference type="NCBI Taxonomy" id="905079"/>
    <lineage>
        <taxon>Eukaryota</taxon>
        <taxon>Cryptophyceae</taxon>
        <taxon>Pyrenomonadales</taxon>
        <taxon>Geminigeraceae</taxon>
        <taxon>Guillardia</taxon>
    </lineage>
</organism>
<dbReference type="GeneID" id="17304590"/>
<evidence type="ECO:0000256" key="1">
    <source>
        <dbReference type="SAM" id="Coils"/>
    </source>
</evidence>
<dbReference type="PaxDb" id="55529-EKX47806"/>
<keyword evidence="2" id="KW-1133">Transmembrane helix</keyword>
<keyword evidence="5" id="KW-1185">Reference proteome</keyword>
<proteinExistence type="predicted"/>
<protein>
    <submittedName>
        <fullName evidence="3 4">Uncharacterized protein</fullName>
    </submittedName>
</protein>
<dbReference type="KEGG" id="gtt:GUITHDRAFT_151970"/>
<dbReference type="HOGENOM" id="CLU_1024673_0_0_1"/>
<keyword evidence="2" id="KW-0472">Membrane</keyword>
<keyword evidence="1" id="KW-0175">Coiled coil</keyword>
<gene>
    <name evidence="3" type="ORF">GUITHDRAFT_151970</name>
</gene>
<name>L1JH47_GUITC</name>
<feature type="coiled-coil region" evidence="1">
    <location>
        <begin position="150"/>
        <end position="184"/>
    </location>
</feature>
<reference evidence="5" key="2">
    <citation type="submission" date="2012-11" db="EMBL/GenBank/DDBJ databases">
        <authorList>
            <person name="Kuo A."/>
            <person name="Curtis B.A."/>
            <person name="Tanifuji G."/>
            <person name="Burki F."/>
            <person name="Gruber A."/>
            <person name="Irimia M."/>
            <person name="Maruyama S."/>
            <person name="Arias M.C."/>
            <person name="Ball S.G."/>
            <person name="Gile G.H."/>
            <person name="Hirakawa Y."/>
            <person name="Hopkins J.F."/>
            <person name="Rensing S.A."/>
            <person name="Schmutz J."/>
            <person name="Symeonidi A."/>
            <person name="Elias M."/>
            <person name="Eveleigh R.J."/>
            <person name="Herman E.K."/>
            <person name="Klute M.J."/>
            <person name="Nakayama T."/>
            <person name="Obornik M."/>
            <person name="Reyes-Prieto A."/>
            <person name="Armbrust E.V."/>
            <person name="Aves S.J."/>
            <person name="Beiko R.G."/>
            <person name="Coutinho P."/>
            <person name="Dacks J.B."/>
            <person name="Durnford D.G."/>
            <person name="Fast N.M."/>
            <person name="Green B.R."/>
            <person name="Grisdale C."/>
            <person name="Hempe F."/>
            <person name="Henrissat B."/>
            <person name="Hoppner M.P."/>
            <person name="Ishida K.-I."/>
            <person name="Kim E."/>
            <person name="Koreny L."/>
            <person name="Kroth P.G."/>
            <person name="Liu Y."/>
            <person name="Malik S.-B."/>
            <person name="Maier U.G."/>
            <person name="McRose D."/>
            <person name="Mock T."/>
            <person name="Neilson J.A."/>
            <person name="Onodera N.T."/>
            <person name="Poole A.M."/>
            <person name="Pritham E.J."/>
            <person name="Richards T.A."/>
            <person name="Rocap G."/>
            <person name="Roy S.W."/>
            <person name="Sarai C."/>
            <person name="Schaack S."/>
            <person name="Shirato S."/>
            <person name="Slamovits C.H."/>
            <person name="Spencer D.F."/>
            <person name="Suzuki S."/>
            <person name="Worden A.Z."/>
            <person name="Zauner S."/>
            <person name="Barry K."/>
            <person name="Bell C."/>
            <person name="Bharti A.K."/>
            <person name="Crow J.A."/>
            <person name="Grimwood J."/>
            <person name="Kramer R."/>
            <person name="Lindquist E."/>
            <person name="Lucas S."/>
            <person name="Salamov A."/>
            <person name="McFadden G.I."/>
            <person name="Lane C.E."/>
            <person name="Keeling P.J."/>
            <person name="Gray M.W."/>
            <person name="Grigoriev I.V."/>
            <person name="Archibald J.M."/>
        </authorList>
    </citation>
    <scope>NUCLEOTIDE SEQUENCE</scope>
    <source>
        <strain evidence="5">CCMP2712</strain>
    </source>
</reference>
<evidence type="ECO:0000313" key="5">
    <source>
        <dbReference type="Proteomes" id="UP000011087"/>
    </source>
</evidence>
<dbReference type="AlphaFoldDB" id="L1JH47"/>
<evidence type="ECO:0000313" key="3">
    <source>
        <dbReference type="EMBL" id="EKX47806.1"/>
    </source>
</evidence>
<accession>L1JH47</accession>